<name>A0A381UKY5_9ZZZZ</name>
<reference evidence="1" key="1">
    <citation type="submission" date="2018-05" db="EMBL/GenBank/DDBJ databases">
        <authorList>
            <person name="Lanie J.A."/>
            <person name="Ng W.-L."/>
            <person name="Kazmierczak K.M."/>
            <person name="Andrzejewski T.M."/>
            <person name="Davidsen T.M."/>
            <person name="Wayne K.J."/>
            <person name="Tettelin H."/>
            <person name="Glass J.I."/>
            <person name="Rusch D."/>
            <person name="Podicherti R."/>
            <person name="Tsui H.-C.T."/>
            <person name="Winkler M.E."/>
        </authorList>
    </citation>
    <scope>NUCLEOTIDE SEQUENCE</scope>
</reference>
<dbReference type="AlphaFoldDB" id="A0A381UKY5"/>
<dbReference type="InterPro" id="IPR007035">
    <property type="entry name" value="Peptidase_M55"/>
</dbReference>
<organism evidence="1">
    <name type="scientific">marine metagenome</name>
    <dbReference type="NCBI Taxonomy" id="408172"/>
    <lineage>
        <taxon>unclassified sequences</taxon>
        <taxon>metagenomes</taxon>
        <taxon>ecological metagenomes</taxon>
    </lineage>
</organism>
<dbReference type="InterPro" id="IPR027476">
    <property type="entry name" value="DppA_N"/>
</dbReference>
<accession>A0A381UKY5</accession>
<gene>
    <name evidence="1" type="ORF">METZ01_LOCUS80841</name>
</gene>
<dbReference type="Gene3D" id="3.30.1360.130">
    <property type="entry name" value="Dipeptide transport protein"/>
    <property type="match status" value="1"/>
</dbReference>
<evidence type="ECO:0008006" key="2">
    <source>
        <dbReference type="Google" id="ProtNLM"/>
    </source>
</evidence>
<proteinExistence type="predicted"/>
<protein>
    <recommendedName>
        <fullName evidence="2">Peptidase M55 D-aminopeptidase</fullName>
    </recommendedName>
</protein>
<sequence length="302" mass="33083">MESPLRIMIGVILLVGIMVVPNLAAQDGVKIYISADMEGVTGVVTNEQLGPEGFEYQRFRQFLTDEVIAAIEGAREAGADEIVVSDSHGNGQNLLIDQLPNNIQIIRSWPRPLGMMQGIDDTFDGVIMIGYHSSTTNPNGVRAHTNSSARLSAVRLNGTEMSEGSLNAAIAGHFGVPVIMISGDDAVVKEVQSTLGNIEAAVVKWAYSFHSARTLHPSAGRALIREKARDAVSRIAEFLPHKTETPIKFDVTFKNYQPSQLLAYLPQVDRTDSHSIRFIGDDMIEVSRFFTFMMSYDSSLEP</sequence>
<dbReference type="EMBL" id="UINC01006516">
    <property type="protein sequence ID" value="SVA27987.1"/>
    <property type="molecule type" value="Genomic_DNA"/>
</dbReference>
<evidence type="ECO:0000313" key="1">
    <source>
        <dbReference type="EMBL" id="SVA27987.1"/>
    </source>
</evidence>
<dbReference type="CDD" id="cd08663">
    <property type="entry name" value="DAP_dppA_1"/>
    <property type="match status" value="1"/>
</dbReference>
<dbReference type="Gene3D" id="3.40.50.10780">
    <property type="entry name" value="Dipeptide transport protein"/>
    <property type="match status" value="1"/>
</dbReference>
<dbReference type="Pfam" id="PF04951">
    <property type="entry name" value="Peptidase_M55"/>
    <property type="match status" value="1"/>
</dbReference>
<dbReference type="PIRSF" id="PIRSF015853">
    <property type="entry name" value="Pep_DppA"/>
    <property type="match status" value="1"/>
</dbReference>
<dbReference type="SUPFAM" id="SSF63992">
    <property type="entry name" value="Dipeptide transport protein"/>
    <property type="match status" value="1"/>
</dbReference>
<dbReference type="InterPro" id="IPR036177">
    <property type="entry name" value="Peptidase_M55_sf"/>
</dbReference>